<accession>A0A9N9ICJ4</accession>
<reference evidence="2" key="1">
    <citation type="submission" date="2021-06" db="EMBL/GenBank/DDBJ databases">
        <authorList>
            <person name="Kallberg Y."/>
            <person name="Tangrot J."/>
            <person name="Rosling A."/>
        </authorList>
    </citation>
    <scope>NUCLEOTIDE SEQUENCE</scope>
    <source>
        <strain evidence="2">FL130A</strain>
    </source>
</reference>
<keyword evidence="3" id="KW-1185">Reference proteome</keyword>
<protein>
    <submittedName>
        <fullName evidence="2">8236_t:CDS:1</fullName>
    </submittedName>
</protein>
<dbReference type="Proteomes" id="UP000789508">
    <property type="component" value="Unassembled WGS sequence"/>
</dbReference>
<dbReference type="InterPro" id="IPR008906">
    <property type="entry name" value="HATC_C_dom"/>
</dbReference>
<comment type="caution">
    <text evidence="2">The sequence shown here is derived from an EMBL/GenBank/DDBJ whole genome shotgun (WGS) entry which is preliminary data.</text>
</comment>
<sequence>RLLTKMFSNHLQKKLTTLSTLTDLTISLDGWTDNSGNSLYSFMALKENQEIVLDILDLLADHHTGNFLKDKLKEVLSINGIKILSIIACVTDNPSNIAKVCMGVSVYEQGFRYCLSLSETARPKYPEIENITIKNIISDRYHFANNDALTKVIKPIVDAIGRLESNDSTLADIFKELINIHQQISQLEVPINGLKAHALAIISKRAREFDSDIFFIALFLSPPHKFLAISRKMSGDKIIRASLELAKTWNFKKIDTSLLFKDLLSYKNNDPPFDTPFKSSSQSLRSYWSEFTGNAPLLHRFAMKVLVIVLHGASCERLFSSLGLIKSKIRNRLTPDNLSILGQLRNELKKTVHIKENSNKTVTEFSTYNKARPTGF</sequence>
<name>A0A9N9ICJ4_9GLOM</name>
<organism evidence="2 3">
    <name type="scientific">Ambispora leptoticha</name>
    <dbReference type="NCBI Taxonomy" id="144679"/>
    <lineage>
        <taxon>Eukaryota</taxon>
        <taxon>Fungi</taxon>
        <taxon>Fungi incertae sedis</taxon>
        <taxon>Mucoromycota</taxon>
        <taxon>Glomeromycotina</taxon>
        <taxon>Glomeromycetes</taxon>
        <taxon>Archaeosporales</taxon>
        <taxon>Ambisporaceae</taxon>
        <taxon>Ambispora</taxon>
    </lineage>
</organism>
<evidence type="ECO:0000313" key="3">
    <source>
        <dbReference type="Proteomes" id="UP000789508"/>
    </source>
</evidence>
<feature type="non-terminal residue" evidence="2">
    <location>
        <position position="376"/>
    </location>
</feature>
<proteinExistence type="predicted"/>
<dbReference type="Pfam" id="PF05699">
    <property type="entry name" value="Dimer_Tnp_hAT"/>
    <property type="match status" value="1"/>
</dbReference>
<feature type="non-terminal residue" evidence="2">
    <location>
        <position position="1"/>
    </location>
</feature>
<dbReference type="GO" id="GO:0046983">
    <property type="term" value="F:protein dimerization activity"/>
    <property type="evidence" value="ECO:0007669"/>
    <property type="project" value="InterPro"/>
</dbReference>
<gene>
    <name evidence="2" type="ORF">ALEPTO_LOCUS12628</name>
</gene>
<dbReference type="SUPFAM" id="SSF53098">
    <property type="entry name" value="Ribonuclease H-like"/>
    <property type="match status" value="1"/>
</dbReference>
<evidence type="ECO:0000259" key="1">
    <source>
        <dbReference type="Pfam" id="PF05699"/>
    </source>
</evidence>
<dbReference type="EMBL" id="CAJVPS010030562">
    <property type="protein sequence ID" value="CAG8731133.1"/>
    <property type="molecule type" value="Genomic_DNA"/>
</dbReference>
<dbReference type="AlphaFoldDB" id="A0A9N9ICJ4"/>
<dbReference type="InterPro" id="IPR012337">
    <property type="entry name" value="RNaseH-like_sf"/>
</dbReference>
<feature type="domain" description="HAT C-terminal dimerisation" evidence="1">
    <location>
        <begin position="280"/>
        <end position="341"/>
    </location>
</feature>
<evidence type="ECO:0000313" key="2">
    <source>
        <dbReference type="EMBL" id="CAG8731133.1"/>
    </source>
</evidence>
<dbReference type="OrthoDB" id="2445862at2759"/>